<evidence type="ECO:0000256" key="5">
    <source>
        <dbReference type="ARBA" id="ARBA00022827"/>
    </source>
</evidence>
<gene>
    <name evidence="9" type="ORF">EIC27_03590</name>
</gene>
<evidence type="ECO:0000256" key="6">
    <source>
        <dbReference type="ARBA" id="ARBA00023002"/>
    </source>
</evidence>
<dbReference type="PANTHER" id="PTHR43876">
    <property type="entry name" value="UBIQUINONE BIOSYNTHESIS MONOOXYGENASE COQ6, MITOCHONDRIAL"/>
    <property type="match status" value="1"/>
</dbReference>
<dbReference type="Pfam" id="PF01494">
    <property type="entry name" value="FAD_binding_3"/>
    <property type="match status" value="1"/>
</dbReference>
<keyword evidence="5" id="KW-0274">FAD</keyword>
<dbReference type="GO" id="GO:0004497">
    <property type="term" value="F:monooxygenase activity"/>
    <property type="evidence" value="ECO:0007669"/>
    <property type="project" value="UniProtKB-KW"/>
</dbReference>
<keyword evidence="10" id="KW-1185">Reference proteome</keyword>
<keyword evidence="6" id="KW-0560">Oxidoreductase</keyword>
<dbReference type="GO" id="GO:0071949">
    <property type="term" value="F:FAD binding"/>
    <property type="evidence" value="ECO:0007669"/>
    <property type="project" value="InterPro"/>
</dbReference>
<dbReference type="PROSITE" id="PS01304">
    <property type="entry name" value="UBIH"/>
    <property type="match status" value="1"/>
</dbReference>
<comment type="pathway">
    <text evidence="2">Cofactor biosynthesis; ubiquinone biosynthesis.</text>
</comment>
<dbReference type="PRINTS" id="PR00420">
    <property type="entry name" value="RNGMNOXGNASE"/>
</dbReference>
<dbReference type="GO" id="GO:0006744">
    <property type="term" value="P:ubiquinone biosynthetic process"/>
    <property type="evidence" value="ECO:0007669"/>
    <property type="project" value="UniProtKB-UniPathway"/>
</dbReference>
<keyword evidence="4" id="KW-0285">Flavoprotein</keyword>
<comment type="similarity">
    <text evidence="3">Belongs to the UbiH/COQ6 family.</text>
</comment>
<dbReference type="InterPro" id="IPR002938">
    <property type="entry name" value="FAD-bd"/>
</dbReference>
<reference evidence="10" key="1">
    <citation type="submission" date="2018-11" db="EMBL/GenBank/DDBJ databases">
        <title>Phylogenetic, genomic, and biogeographic characterization of a novel and ubiquitous marine invertebrate-associated Rickettsiales parasite, Candidatus Marinoinvertebrata rohwerii, gen. nov., sp. nov.</title>
        <authorList>
            <person name="Klinges J.G."/>
            <person name="Rosales S.M."/>
            <person name="Mcminds R."/>
            <person name="Shaver E.C."/>
            <person name="Shantz A."/>
            <person name="Peters E.C."/>
            <person name="Burkepile D.E."/>
            <person name="Silliman B.R."/>
            <person name="Vega Thurber R.L."/>
        </authorList>
    </citation>
    <scope>NUCLEOTIDE SEQUENCE [LARGE SCALE GENOMIC DNA]</scope>
    <source>
        <strain evidence="10">a_cerv_44</strain>
    </source>
</reference>
<dbReference type="PANTHER" id="PTHR43876:SF7">
    <property type="entry name" value="UBIQUINONE BIOSYNTHESIS MONOOXYGENASE COQ6, MITOCHONDRIAL"/>
    <property type="match status" value="1"/>
</dbReference>
<comment type="caution">
    <text evidence="9">The sequence shown here is derived from an EMBL/GenBank/DDBJ whole genome shotgun (WGS) entry which is preliminary data.</text>
</comment>
<dbReference type="OrthoDB" id="9796623at2"/>
<dbReference type="RefSeq" id="WP_126044774.1">
    <property type="nucleotide sequence ID" value="NZ_RXFM01000042.1"/>
</dbReference>
<dbReference type="InterPro" id="IPR010971">
    <property type="entry name" value="UbiH/COQ6"/>
</dbReference>
<sequence length="396" mass="44987">MKKENYDIIISGAGYIGMSLACLLAKQNLKIAIIDNVALNYIPKNESNMPSRTFAIASASMEIFSKINIENKIKKFAQPINQILIEDHKTHEDLNFHPKDLDLQNFGYMVDEQHIINALKSQISTHKNISLYQGQEIKKIQNSPYYSQITFSNSEILNSKLLVVAEGKNSKTRELLEIKIRKISYQQDAIVFDLKHEYNHNGIAVEKFLSSGPFAILPKKGGHESCIVWTDKTGIGKILKSMQKKDVIYLIKKKLKNYLGDIKLVSDIAFFPLNLIYAKSYFKDKTVFCGDAIHGIHPIAGQGLNLGLRDIQHLHNLINNNIELGLDICSNNMLNKYNQQREFDINLMINSTHNINNIFASNLILAKLSCKIGLKFINKFTPLKNYIMSYASGYKI</sequence>
<organism evidence="9 10">
    <name type="scientific">Candidatus Aquarickettsia rohweri</name>
    <dbReference type="NCBI Taxonomy" id="2602574"/>
    <lineage>
        <taxon>Bacteria</taxon>
        <taxon>Pseudomonadati</taxon>
        <taxon>Pseudomonadota</taxon>
        <taxon>Alphaproteobacteria</taxon>
        <taxon>Rickettsiales</taxon>
        <taxon>Candidatus Midichloriaceae</taxon>
        <taxon>Candidatus Aquarickettsia</taxon>
    </lineage>
</organism>
<dbReference type="AlphaFoldDB" id="A0A429XK90"/>
<keyword evidence="7" id="KW-0503">Monooxygenase</keyword>
<dbReference type="NCBIfam" id="TIGR01988">
    <property type="entry name" value="Ubi-OHases"/>
    <property type="match status" value="1"/>
</dbReference>
<proteinExistence type="inferred from homology"/>
<dbReference type="PROSITE" id="PS51257">
    <property type="entry name" value="PROKAR_LIPOPROTEIN"/>
    <property type="match status" value="1"/>
</dbReference>
<evidence type="ECO:0000256" key="1">
    <source>
        <dbReference type="ARBA" id="ARBA00001974"/>
    </source>
</evidence>
<dbReference type="GO" id="GO:0016705">
    <property type="term" value="F:oxidoreductase activity, acting on paired donors, with incorporation or reduction of molecular oxygen"/>
    <property type="evidence" value="ECO:0007669"/>
    <property type="project" value="InterPro"/>
</dbReference>
<dbReference type="SUPFAM" id="SSF51905">
    <property type="entry name" value="FAD/NAD(P)-binding domain"/>
    <property type="match status" value="1"/>
</dbReference>
<name>A0A429XK90_9RICK</name>
<accession>A0A429XK90</accession>
<comment type="cofactor">
    <cofactor evidence="1">
        <name>FAD</name>
        <dbReference type="ChEBI" id="CHEBI:57692"/>
    </cofactor>
</comment>
<dbReference type="EMBL" id="RXFM01000042">
    <property type="protein sequence ID" value="RST66500.1"/>
    <property type="molecule type" value="Genomic_DNA"/>
</dbReference>
<protein>
    <recommendedName>
        <fullName evidence="8">FAD-binding domain-containing protein</fullName>
    </recommendedName>
</protein>
<evidence type="ECO:0000259" key="8">
    <source>
        <dbReference type="Pfam" id="PF01494"/>
    </source>
</evidence>
<evidence type="ECO:0000313" key="10">
    <source>
        <dbReference type="Proteomes" id="UP000279470"/>
    </source>
</evidence>
<evidence type="ECO:0000256" key="7">
    <source>
        <dbReference type="ARBA" id="ARBA00023033"/>
    </source>
</evidence>
<evidence type="ECO:0000256" key="2">
    <source>
        <dbReference type="ARBA" id="ARBA00004749"/>
    </source>
</evidence>
<evidence type="ECO:0000256" key="4">
    <source>
        <dbReference type="ARBA" id="ARBA00022630"/>
    </source>
</evidence>
<dbReference type="Gene3D" id="3.50.50.60">
    <property type="entry name" value="FAD/NAD(P)-binding domain"/>
    <property type="match status" value="2"/>
</dbReference>
<dbReference type="InterPro" id="IPR051205">
    <property type="entry name" value="UbiH/COQ6_monooxygenase"/>
</dbReference>
<evidence type="ECO:0000313" key="9">
    <source>
        <dbReference type="EMBL" id="RST66500.1"/>
    </source>
</evidence>
<evidence type="ECO:0000256" key="3">
    <source>
        <dbReference type="ARBA" id="ARBA00005349"/>
    </source>
</evidence>
<dbReference type="InterPro" id="IPR036188">
    <property type="entry name" value="FAD/NAD-bd_sf"/>
</dbReference>
<dbReference type="Proteomes" id="UP000279470">
    <property type="component" value="Unassembled WGS sequence"/>
</dbReference>
<feature type="domain" description="FAD-binding" evidence="8">
    <location>
        <begin position="6"/>
        <end position="318"/>
    </location>
</feature>
<dbReference type="InterPro" id="IPR018168">
    <property type="entry name" value="Ubi_Hdrlase_CS"/>
</dbReference>
<dbReference type="UniPathway" id="UPA00232"/>